<comment type="caution">
    <text evidence="2">The sequence shown here is derived from an EMBL/GenBank/DDBJ whole genome shotgun (WGS) entry which is preliminary data.</text>
</comment>
<evidence type="ECO:0000313" key="3">
    <source>
        <dbReference type="Proteomes" id="UP000729402"/>
    </source>
</evidence>
<protein>
    <submittedName>
        <fullName evidence="2">Uncharacterized protein</fullName>
    </submittedName>
</protein>
<evidence type="ECO:0000313" key="2">
    <source>
        <dbReference type="EMBL" id="KAG8096202.1"/>
    </source>
</evidence>
<reference evidence="2" key="2">
    <citation type="submission" date="2021-02" db="EMBL/GenBank/DDBJ databases">
        <authorList>
            <person name="Kimball J.A."/>
            <person name="Haas M.W."/>
            <person name="Macchietto M."/>
            <person name="Kono T."/>
            <person name="Duquette J."/>
            <person name="Shao M."/>
        </authorList>
    </citation>
    <scope>NUCLEOTIDE SEQUENCE</scope>
    <source>
        <tissue evidence="2">Fresh leaf tissue</tissue>
    </source>
</reference>
<proteinExistence type="predicted"/>
<feature type="region of interest" description="Disordered" evidence="1">
    <location>
        <begin position="77"/>
        <end position="103"/>
    </location>
</feature>
<dbReference type="Proteomes" id="UP000729402">
    <property type="component" value="Unassembled WGS sequence"/>
</dbReference>
<dbReference type="EMBL" id="JAAALK010000079">
    <property type="protein sequence ID" value="KAG8096202.1"/>
    <property type="molecule type" value="Genomic_DNA"/>
</dbReference>
<keyword evidence="3" id="KW-1185">Reference proteome</keyword>
<sequence>MHLDVSSFRRVDTRGSHCVSCHAPFGFPRLSLSLSLLSDPTAPISLSSVPADLRCRPDLASTEASLLRFARRRRPPAGLLRIRTRRAPAPSPAPPRSPRASSPCRRYLLSLDLTPLISAVGAFGKTVKLCHPSDPRTLEGGLLPCHK</sequence>
<evidence type="ECO:0000256" key="1">
    <source>
        <dbReference type="SAM" id="MobiDB-lite"/>
    </source>
</evidence>
<organism evidence="2 3">
    <name type="scientific">Zizania palustris</name>
    <name type="common">Northern wild rice</name>
    <dbReference type="NCBI Taxonomy" id="103762"/>
    <lineage>
        <taxon>Eukaryota</taxon>
        <taxon>Viridiplantae</taxon>
        <taxon>Streptophyta</taxon>
        <taxon>Embryophyta</taxon>
        <taxon>Tracheophyta</taxon>
        <taxon>Spermatophyta</taxon>
        <taxon>Magnoliopsida</taxon>
        <taxon>Liliopsida</taxon>
        <taxon>Poales</taxon>
        <taxon>Poaceae</taxon>
        <taxon>BOP clade</taxon>
        <taxon>Oryzoideae</taxon>
        <taxon>Oryzeae</taxon>
        <taxon>Zizaniinae</taxon>
        <taxon>Zizania</taxon>
    </lineage>
</organism>
<accession>A0A8J5X2V8</accession>
<name>A0A8J5X2V8_ZIZPA</name>
<gene>
    <name evidence="2" type="ORF">GUJ93_ZPchr0013g34829</name>
</gene>
<dbReference type="AlphaFoldDB" id="A0A8J5X2V8"/>
<reference evidence="2" key="1">
    <citation type="journal article" date="2021" name="bioRxiv">
        <title>Whole Genome Assembly and Annotation of Northern Wild Rice, Zizania palustris L., Supports a Whole Genome Duplication in the Zizania Genus.</title>
        <authorList>
            <person name="Haas M."/>
            <person name="Kono T."/>
            <person name="Macchietto M."/>
            <person name="Millas R."/>
            <person name="McGilp L."/>
            <person name="Shao M."/>
            <person name="Duquette J."/>
            <person name="Hirsch C.N."/>
            <person name="Kimball J."/>
        </authorList>
    </citation>
    <scope>NUCLEOTIDE SEQUENCE</scope>
    <source>
        <tissue evidence="2">Fresh leaf tissue</tissue>
    </source>
</reference>